<dbReference type="PANTHER" id="PTHR44051">
    <property type="entry name" value="GLUTATHIONE S-TRANSFERASE-RELATED"/>
    <property type="match status" value="1"/>
</dbReference>
<dbReference type="EMBL" id="JACRAF010000018">
    <property type="protein sequence ID" value="MBI4921245.1"/>
    <property type="molecule type" value="Genomic_DNA"/>
</dbReference>
<evidence type="ECO:0000313" key="4">
    <source>
        <dbReference type="Proteomes" id="UP000782610"/>
    </source>
</evidence>
<dbReference type="Pfam" id="PF13417">
    <property type="entry name" value="GST_N_3"/>
    <property type="match status" value="1"/>
</dbReference>
<accession>A0A933NXI4</accession>
<dbReference type="Gene3D" id="1.20.1050.10">
    <property type="match status" value="1"/>
</dbReference>
<organism evidence="3 4">
    <name type="scientific">Devosia nanyangense</name>
    <dbReference type="NCBI Taxonomy" id="1228055"/>
    <lineage>
        <taxon>Bacteria</taxon>
        <taxon>Pseudomonadati</taxon>
        <taxon>Pseudomonadota</taxon>
        <taxon>Alphaproteobacteria</taxon>
        <taxon>Hyphomicrobiales</taxon>
        <taxon>Devosiaceae</taxon>
        <taxon>Devosia</taxon>
    </lineage>
</organism>
<name>A0A933NXI4_9HYPH</name>
<dbReference type="InterPro" id="IPR004045">
    <property type="entry name" value="Glutathione_S-Trfase_N"/>
</dbReference>
<dbReference type="InterPro" id="IPR036282">
    <property type="entry name" value="Glutathione-S-Trfase_C_sf"/>
</dbReference>
<evidence type="ECO:0000259" key="1">
    <source>
        <dbReference type="PROSITE" id="PS50404"/>
    </source>
</evidence>
<dbReference type="InterPro" id="IPR010987">
    <property type="entry name" value="Glutathione-S-Trfase_C-like"/>
</dbReference>
<dbReference type="Pfam" id="PF13410">
    <property type="entry name" value="GST_C_2"/>
    <property type="match status" value="1"/>
</dbReference>
<dbReference type="InterPro" id="IPR040079">
    <property type="entry name" value="Glutathione_S-Trfase"/>
</dbReference>
<gene>
    <name evidence="3" type="ORF">HY834_05810</name>
</gene>
<evidence type="ECO:0000313" key="3">
    <source>
        <dbReference type="EMBL" id="MBI4921245.1"/>
    </source>
</evidence>
<reference evidence="3" key="1">
    <citation type="submission" date="2020-07" db="EMBL/GenBank/DDBJ databases">
        <title>Huge and variable diversity of episymbiotic CPR bacteria and DPANN archaea in groundwater ecosystems.</title>
        <authorList>
            <person name="He C.Y."/>
            <person name="Keren R."/>
            <person name="Whittaker M."/>
            <person name="Farag I.F."/>
            <person name="Doudna J."/>
            <person name="Cate J.H.D."/>
            <person name="Banfield J.F."/>
        </authorList>
    </citation>
    <scope>NUCLEOTIDE SEQUENCE</scope>
    <source>
        <strain evidence="3">NC_groundwater_1586_Pr3_B-0.1um_66_15</strain>
    </source>
</reference>
<feature type="domain" description="GST C-terminal" evidence="2">
    <location>
        <begin position="79"/>
        <end position="199"/>
    </location>
</feature>
<comment type="caution">
    <text evidence="3">The sequence shown here is derived from an EMBL/GenBank/DDBJ whole genome shotgun (WGS) entry which is preliminary data.</text>
</comment>
<dbReference type="Proteomes" id="UP000782610">
    <property type="component" value="Unassembled WGS sequence"/>
</dbReference>
<dbReference type="PANTHER" id="PTHR44051:SF2">
    <property type="entry name" value="HYPOTHETICAL GLUTATHIONE S-TRANSFERASE LIKE PROTEIN"/>
    <property type="match status" value="1"/>
</dbReference>
<evidence type="ECO:0000259" key="2">
    <source>
        <dbReference type="PROSITE" id="PS50405"/>
    </source>
</evidence>
<dbReference type="SFLD" id="SFLDS00019">
    <property type="entry name" value="Glutathione_Transferase_(cytos"/>
    <property type="match status" value="1"/>
</dbReference>
<dbReference type="AlphaFoldDB" id="A0A933NXI4"/>
<protein>
    <submittedName>
        <fullName evidence="3">Glutathione S-transferase family protein</fullName>
    </submittedName>
</protein>
<proteinExistence type="predicted"/>
<dbReference type="SUPFAM" id="SSF47616">
    <property type="entry name" value="GST C-terminal domain-like"/>
    <property type="match status" value="1"/>
</dbReference>
<dbReference type="Gene3D" id="3.40.30.10">
    <property type="entry name" value="Glutaredoxin"/>
    <property type="match status" value="1"/>
</dbReference>
<sequence>MLLRLHDYVLSAECYAVRLMLALLGLAHERRAVDLYPGAATTPWGDVPVLEDGDDVVTDPGLILTYLARAHDPSGRWLPAESAAVVSRWLAFAATDLTALRDARRVAILAAPGDLDALNRKGYMALRALDDHLATRRLEGADWLAGDGPTVADIAVFPAVMLSHDSGIGLEDFPSLNLWQRRLRQLPGFVGMPGIPDYF</sequence>
<dbReference type="PROSITE" id="PS50405">
    <property type="entry name" value="GST_CTER"/>
    <property type="match status" value="1"/>
</dbReference>
<dbReference type="PROSITE" id="PS50404">
    <property type="entry name" value="GST_NTER"/>
    <property type="match status" value="1"/>
</dbReference>
<dbReference type="SUPFAM" id="SSF52833">
    <property type="entry name" value="Thioredoxin-like"/>
    <property type="match status" value="1"/>
</dbReference>
<feature type="domain" description="GST N-terminal" evidence="1">
    <location>
        <begin position="1"/>
        <end position="75"/>
    </location>
</feature>
<dbReference type="InterPro" id="IPR036249">
    <property type="entry name" value="Thioredoxin-like_sf"/>
</dbReference>